<dbReference type="GO" id="GO:0000976">
    <property type="term" value="F:transcription cis-regulatory region binding"/>
    <property type="evidence" value="ECO:0007669"/>
    <property type="project" value="TreeGrafter"/>
</dbReference>
<keyword evidence="4" id="KW-0804">Transcription</keyword>
<dbReference type="PANTHER" id="PTHR30055:SF238">
    <property type="entry name" value="MYCOFACTOCIN BIOSYNTHESIS TRANSCRIPTIONAL REGULATOR MFTR-RELATED"/>
    <property type="match status" value="1"/>
</dbReference>
<dbReference type="AlphaFoldDB" id="A0A368Y1C2"/>
<dbReference type="PANTHER" id="PTHR30055">
    <property type="entry name" value="HTH-TYPE TRANSCRIPTIONAL REGULATOR RUTR"/>
    <property type="match status" value="1"/>
</dbReference>
<proteinExistence type="predicted"/>
<evidence type="ECO:0000313" key="9">
    <source>
        <dbReference type="Proteomes" id="UP000252884"/>
    </source>
</evidence>
<dbReference type="EMBL" id="QPJK01000003">
    <property type="protein sequence ID" value="RCW72587.1"/>
    <property type="molecule type" value="Genomic_DNA"/>
</dbReference>
<comment type="caution">
    <text evidence="8">The sequence shown here is derived from an EMBL/GenBank/DDBJ whole genome shotgun (WGS) entry which is preliminary data.</text>
</comment>
<dbReference type="Pfam" id="PF16859">
    <property type="entry name" value="TetR_C_11"/>
    <property type="match status" value="1"/>
</dbReference>
<feature type="DNA-binding region" description="H-T-H motif" evidence="5">
    <location>
        <begin position="44"/>
        <end position="63"/>
    </location>
</feature>
<dbReference type="PRINTS" id="PR00455">
    <property type="entry name" value="HTHTETR"/>
</dbReference>
<feature type="domain" description="HTH tetR-type" evidence="7">
    <location>
        <begin position="21"/>
        <end position="81"/>
    </location>
</feature>
<keyword evidence="9" id="KW-1185">Reference proteome</keyword>
<dbReference type="PROSITE" id="PS50977">
    <property type="entry name" value="HTH_TETR_2"/>
    <property type="match status" value="1"/>
</dbReference>
<dbReference type="FunFam" id="1.10.10.60:FF:000141">
    <property type="entry name" value="TetR family transcriptional regulator"/>
    <property type="match status" value="1"/>
</dbReference>
<evidence type="ECO:0000256" key="4">
    <source>
        <dbReference type="ARBA" id="ARBA00023163"/>
    </source>
</evidence>
<keyword evidence="1" id="KW-0678">Repressor</keyword>
<organism evidence="8 9">
    <name type="scientific">Pseudorhodoferax soli</name>
    <dbReference type="NCBI Taxonomy" id="545864"/>
    <lineage>
        <taxon>Bacteria</taxon>
        <taxon>Pseudomonadati</taxon>
        <taxon>Pseudomonadota</taxon>
        <taxon>Betaproteobacteria</taxon>
        <taxon>Burkholderiales</taxon>
        <taxon>Comamonadaceae</taxon>
    </lineage>
</organism>
<dbReference type="SUPFAM" id="SSF48498">
    <property type="entry name" value="Tetracyclin repressor-like, C-terminal domain"/>
    <property type="match status" value="1"/>
</dbReference>
<protein>
    <submittedName>
        <fullName evidence="8">TetR family transcriptional regulator</fullName>
    </submittedName>
</protein>
<gene>
    <name evidence="8" type="ORF">DES41_103193</name>
</gene>
<accession>A0A368Y1C2</accession>
<evidence type="ECO:0000313" key="8">
    <source>
        <dbReference type="EMBL" id="RCW72587.1"/>
    </source>
</evidence>
<dbReference type="GO" id="GO:0003700">
    <property type="term" value="F:DNA-binding transcription factor activity"/>
    <property type="evidence" value="ECO:0007669"/>
    <property type="project" value="TreeGrafter"/>
</dbReference>
<dbReference type="Gene3D" id="1.10.357.10">
    <property type="entry name" value="Tetracycline Repressor, domain 2"/>
    <property type="match status" value="1"/>
</dbReference>
<dbReference type="Proteomes" id="UP000252884">
    <property type="component" value="Unassembled WGS sequence"/>
</dbReference>
<evidence type="ECO:0000256" key="2">
    <source>
        <dbReference type="ARBA" id="ARBA00023015"/>
    </source>
</evidence>
<evidence type="ECO:0000256" key="6">
    <source>
        <dbReference type="SAM" id="MobiDB-lite"/>
    </source>
</evidence>
<reference evidence="8 9" key="1">
    <citation type="submission" date="2018-07" db="EMBL/GenBank/DDBJ databases">
        <title>Genomic Encyclopedia of Type Strains, Phase IV (KMG-IV): sequencing the most valuable type-strain genomes for metagenomic binning, comparative biology and taxonomic classification.</title>
        <authorList>
            <person name="Goeker M."/>
        </authorList>
    </citation>
    <scope>NUCLEOTIDE SEQUENCE [LARGE SCALE GENOMIC DNA]</scope>
    <source>
        <strain evidence="8 9">DSM 21634</strain>
    </source>
</reference>
<evidence type="ECO:0000256" key="1">
    <source>
        <dbReference type="ARBA" id="ARBA00022491"/>
    </source>
</evidence>
<dbReference type="InterPro" id="IPR001647">
    <property type="entry name" value="HTH_TetR"/>
</dbReference>
<evidence type="ECO:0000259" key="7">
    <source>
        <dbReference type="PROSITE" id="PS50977"/>
    </source>
</evidence>
<feature type="compositionally biased region" description="Polar residues" evidence="6">
    <location>
        <begin position="1"/>
        <end position="10"/>
    </location>
</feature>
<evidence type="ECO:0000256" key="5">
    <source>
        <dbReference type="PROSITE-ProRule" id="PRU00335"/>
    </source>
</evidence>
<keyword evidence="2" id="KW-0805">Transcription regulation</keyword>
<dbReference type="InterPro" id="IPR050109">
    <property type="entry name" value="HTH-type_TetR-like_transc_reg"/>
</dbReference>
<dbReference type="Gene3D" id="1.10.10.60">
    <property type="entry name" value="Homeodomain-like"/>
    <property type="match status" value="1"/>
</dbReference>
<evidence type="ECO:0000256" key="3">
    <source>
        <dbReference type="ARBA" id="ARBA00023125"/>
    </source>
</evidence>
<dbReference type="InterPro" id="IPR023772">
    <property type="entry name" value="DNA-bd_HTH_TetR-type_CS"/>
</dbReference>
<sequence>MQNPSDTPSSKAAGKRTRRKDARPSELLDAALELFVEKGFAATTVEAVAARAGVSKGTLFLYFPSKAELFRAVVQENLAARFADWNAEYEAMDGDSGSAADMLRHALQSWWTRVGATKLTGLTKLVISEAQNFPEVAACYHSEVVQPSQRLLRRVIQRGIDRGEFRPLDAEYAVYSVTSAILYLVMHKHAMGLLAPASGQLMPERYIASQLDIILHGLLGPAQALPSRIPALS</sequence>
<dbReference type="InterPro" id="IPR009057">
    <property type="entry name" value="Homeodomain-like_sf"/>
</dbReference>
<name>A0A368Y1C2_9BURK</name>
<dbReference type="InterPro" id="IPR036271">
    <property type="entry name" value="Tet_transcr_reg_TetR-rel_C_sf"/>
</dbReference>
<dbReference type="SUPFAM" id="SSF46689">
    <property type="entry name" value="Homeodomain-like"/>
    <property type="match status" value="1"/>
</dbReference>
<dbReference type="InterPro" id="IPR011075">
    <property type="entry name" value="TetR_C"/>
</dbReference>
<feature type="region of interest" description="Disordered" evidence="6">
    <location>
        <begin position="1"/>
        <end position="22"/>
    </location>
</feature>
<dbReference type="OrthoDB" id="9809994at2"/>
<dbReference type="PROSITE" id="PS01081">
    <property type="entry name" value="HTH_TETR_1"/>
    <property type="match status" value="1"/>
</dbReference>
<dbReference type="Pfam" id="PF00440">
    <property type="entry name" value="TetR_N"/>
    <property type="match status" value="1"/>
</dbReference>
<keyword evidence="3 5" id="KW-0238">DNA-binding</keyword>
<dbReference type="RefSeq" id="WP_114468005.1">
    <property type="nucleotide sequence ID" value="NZ_QPJK01000003.1"/>
</dbReference>